<sequence length="73" mass="8276">MNMAGYPDKTKNLLMSTDNDLQLTPIKSKRSLYVTVVWLVFMDYDGTASPTEFKRMQTITGILLDGCHSSEQQ</sequence>
<proteinExistence type="predicted"/>
<protein>
    <submittedName>
        <fullName evidence="2">EF-hand domain-containing protein</fullName>
    </submittedName>
</protein>
<dbReference type="AlphaFoldDB" id="A0A1I7X0S5"/>
<evidence type="ECO:0000313" key="2">
    <source>
        <dbReference type="WBParaSite" id="Hba_11162"/>
    </source>
</evidence>
<name>A0A1I7X0S5_HETBA</name>
<keyword evidence="1" id="KW-1185">Reference proteome</keyword>
<dbReference type="Proteomes" id="UP000095283">
    <property type="component" value="Unplaced"/>
</dbReference>
<accession>A0A1I7X0S5</accession>
<evidence type="ECO:0000313" key="1">
    <source>
        <dbReference type="Proteomes" id="UP000095283"/>
    </source>
</evidence>
<organism evidence="1 2">
    <name type="scientific">Heterorhabditis bacteriophora</name>
    <name type="common">Entomopathogenic nematode worm</name>
    <dbReference type="NCBI Taxonomy" id="37862"/>
    <lineage>
        <taxon>Eukaryota</taxon>
        <taxon>Metazoa</taxon>
        <taxon>Ecdysozoa</taxon>
        <taxon>Nematoda</taxon>
        <taxon>Chromadorea</taxon>
        <taxon>Rhabditida</taxon>
        <taxon>Rhabditina</taxon>
        <taxon>Rhabditomorpha</taxon>
        <taxon>Strongyloidea</taxon>
        <taxon>Heterorhabditidae</taxon>
        <taxon>Heterorhabditis</taxon>
    </lineage>
</organism>
<dbReference type="WBParaSite" id="Hba_11162">
    <property type="protein sequence ID" value="Hba_11162"/>
    <property type="gene ID" value="Hba_11162"/>
</dbReference>
<reference evidence="2" key="1">
    <citation type="submission" date="2016-11" db="UniProtKB">
        <authorList>
            <consortium name="WormBaseParasite"/>
        </authorList>
    </citation>
    <scope>IDENTIFICATION</scope>
</reference>